<dbReference type="InterPro" id="IPR053138">
    <property type="entry name" value="N-alpha-Ac-DABA_deacetylase"/>
</dbReference>
<dbReference type="SUPFAM" id="SSF53187">
    <property type="entry name" value="Zn-dependent exopeptidases"/>
    <property type="match status" value="1"/>
</dbReference>
<dbReference type="EMBL" id="MFEY01000007">
    <property type="protein sequence ID" value="OGE90056.1"/>
    <property type="molecule type" value="Genomic_DNA"/>
</dbReference>
<keyword evidence="3" id="KW-0378">Hydrolase</keyword>
<dbReference type="GO" id="GO:0016788">
    <property type="term" value="F:hydrolase activity, acting on ester bonds"/>
    <property type="evidence" value="ECO:0007669"/>
    <property type="project" value="InterPro"/>
</dbReference>
<evidence type="ECO:0000313" key="6">
    <source>
        <dbReference type="EMBL" id="OGE90056.1"/>
    </source>
</evidence>
<keyword evidence="4" id="KW-0862">Zinc</keyword>
<dbReference type="InterPro" id="IPR055438">
    <property type="entry name" value="AstE_AspA_cat"/>
</dbReference>
<evidence type="ECO:0000256" key="1">
    <source>
        <dbReference type="ARBA" id="ARBA00001947"/>
    </source>
</evidence>
<dbReference type="PANTHER" id="PTHR37326:SF1">
    <property type="entry name" value="BLL3975 PROTEIN"/>
    <property type="match status" value="1"/>
</dbReference>
<dbReference type="AlphaFoldDB" id="A0A1F5PJE9"/>
<reference evidence="6 7" key="1">
    <citation type="journal article" date="2016" name="Nat. Commun.">
        <title>Thousands of microbial genomes shed light on interconnected biogeochemical processes in an aquifer system.</title>
        <authorList>
            <person name="Anantharaman K."/>
            <person name="Brown C.T."/>
            <person name="Hug L.A."/>
            <person name="Sharon I."/>
            <person name="Castelle C.J."/>
            <person name="Probst A.J."/>
            <person name="Thomas B.C."/>
            <person name="Singh A."/>
            <person name="Wilkins M.J."/>
            <person name="Karaoz U."/>
            <person name="Brodie E.L."/>
            <person name="Williams K.H."/>
            <person name="Hubbard S.S."/>
            <person name="Banfield J.F."/>
        </authorList>
    </citation>
    <scope>NUCLEOTIDE SEQUENCE [LARGE SCALE GENOMIC DNA]</scope>
</reference>
<dbReference type="Proteomes" id="UP000177682">
    <property type="component" value="Unassembled WGS sequence"/>
</dbReference>
<accession>A0A1F5PJE9</accession>
<proteinExistence type="predicted"/>
<comment type="caution">
    <text evidence="6">The sequence shown here is derived from an EMBL/GenBank/DDBJ whole genome shotgun (WGS) entry which is preliminary data.</text>
</comment>
<dbReference type="Pfam" id="PF24827">
    <property type="entry name" value="AstE_AspA_cat"/>
    <property type="match status" value="1"/>
</dbReference>
<gene>
    <name evidence="6" type="ORF">A3E29_03025</name>
</gene>
<feature type="domain" description="Succinylglutamate desuccinylase/Aspartoacylase catalytic" evidence="5">
    <location>
        <begin position="29"/>
        <end position="212"/>
    </location>
</feature>
<evidence type="ECO:0000313" key="7">
    <source>
        <dbReference type="Proteomes" id="UP000177682"/>
    </source>
</evidence>
<sequence length="304" mass="34067">MKFKKKTLILNNKPKPARVDIFEFGSGAPRVAILNGLHGLERSGGYLGLAYARQFKRQGLLSVIPFANPTSRDQNTRLTPEDRVDLNRVFPGANSGTLSIRLARKLFDYLKTFDLVIDIHNFPKMDMPFVGAWITQGPEKLQQRTLRLIQSFRPEYIWKLDTRRDEKNKAGSLVEALLNSGVAAFSLEAPDIELIKPRHVTGFINGVERIFRSLNNSRDTKSQNPKLITRIPALAPISGFFVPQVRIGQMISKNQPVGNLINMENLKTETIRSPIGGPAVFVLKKTLVKVGDRVAIIGNVLKEE</sequence>
<dbReference type="CDD" id="cd06253">
    <property type="entry name" value="M14_ASTE_ASPA-like"/>
    <property type="match status" value="1"/>
</dbReference>
<name>A0A1F5PJE9_9BACT</name>
<evidence type="ECO:0000259" key="5">
    <source>
        <dbReference type="Pfam" id="PF24827"/>
    </source>
</evidence>
<comment type="cofactor">
    <cofactor evidence="1">
        <name>Zn(2+)</name>
        <dbReference type="ChEBI" id="CHEBI:29105"/>
    </cofactor>
</comment>
<dbReference type="GO" id="GO:0046872">
    <property type="term" value="F:metal ion binding"/>
    <property type="evidence" value="ECO:0007669"/>
    <property type="project" value="UniProtKB-KW"/>
</dbReference>
<protein>
    <recommendedName>
        <fullName evidence="5">Succinylglutamate desuccinylase/Aspartoacylase catalytic domain-containing protein</fullName>
    </recommendedName>
</protein>
<evidence type="ECO:0000256" key="2">
    <source>
        <dbReference type="ARBA" id="ARBA00022723"/>
    </source>
</evidence>
<organism evidence="6 7">
    <name type="scientific">Candidatus Doudnabacteria bacterium RIFCSPHIGHO2_12_FULL_48_16</name>
    <dbReference type="NCBI Taxonomy" id="1817838"/>
    <lineage>
        <taxon>Bacteria</taxon>
        <taxon>Candidatus Doudnaibacteriota</taxon>
    </lineage>
</organism>
<keyword evidence="2" id="KW-0479">Metal-binding</keyword>
<dbReference type="PANTHER" id="PTHR37326">
    <property type="entry name" value="BLL3975 PROTEIN"/>
    <property type="match status" value="1"/>
</dbReference>
<evidence type="ECO:0000256" key="3">
    <source>
        <dbReference type="ARBA" id="ARBA00022801"/>
    </source>
</evidence>
<evidence type="ECO:0000256" key="4">
    <source>
        <dbReference type="ARBA" id="ARBA00022833"/>
    </source>
</evidence>
<dbReference type="Gene3D" id="3.40.630.10">
    <property type="entry name" value="Zn peptidases"/>
    <property type="match status" value="1"/>
</dbReference>